<organism evidence="1 2">
    <name type="scientific">Pectinatus brassicae</name>
    <dbReference type="NCBI Taxonomy" id="862415"/>
    <lineage>
        <taxon>Bacteria</taxon>
        <taxon>Bacillati</taxon>
        <taxon>Bacillota</taxon>
        <taxon>Negativicutes</taxon>
        <taxon>Selenomonadales</taxon>
        <taxon>Selenomonadaceae</taxon>
        <taxon>Pectinatus</taxon>
    </lineage>
</organism>
<name>A0A840UTL7_9FIRM</name>
<reference evidence="1 2" key="1">
    <citation type="submission" date="2020-08" db="EMBL/GenBank/DDBJ databases">
        <title>Genomic Encyclopedia of Type Strains, Phase IV (KMG-IV): sequencing the most valuable type-strain genomes for metagenomic binning, comparative biology and taxonomic classification.</title>
        <authorList>
            <person name="Goeker M."/>
        </authorList>
    </citation>
    <scope>NUCLEOTIDE SEQUENCE [LARGE SCALE GENOMIC DNA]</scope>
    <source>
        <strain evidence="1 2">DSM 24661</strain>
    </source>
</reference>
<dbReference type="Proteomes" id="UP000559117">
    <property type="component" value="Unassembled WGS sequence"/>
</dbReference>
<dbReference type="AlphaFoldDB" id="A0A840UTL7"/>
<protein>
    <submittedName>
        <fullName evidence="1">Uncharacterized protein</fullName>
    </submittedName>
</protein>
<keyword evidence="2" id="KW-1185">Reference proteome</keyword>
<dbReference type="RefSeq" id="WP_183860849.1">
    <property type="nucleotide sequence ID" value="NZ_JACHFH010000013.1"/>
</dbReference>
<gene>
    <name evidence="1" type="ORF">HNR32_001308</name>
</gene>
<dbReference type="EMBL" id="JACHFH010000013">
    <property type="protein sequence ID" value="MBB5336164.1"/>
    <property type="molecule type" value="Genomic_DNA"/>
</dbReference>
<sequence>MKKVSVFLILFYSFLYIYQSSCEAMHIISSQQIASFNTSDLWGDVKGIRTTGQWGRYVRFRFYMPSDYSGKISGELLVNGESQNLHFSFVPGSTIKIFEFKASDPNMTFWILKDNSVNEKGLTHDFYLIGPYKERYVTFVTMDTLVKNMSWSSVNMKVRQLATDEAWPILQGYSDNGDILALTENLVLSWDNNAEWFKMETYPLDTLIRNSIYNE</sequence>
<proteinExistence type="predicted"/>
<evidence type="ECO:0000313" key="2">
    <source>
        <dbReference type="Proteomes" id="UP000559117"/>
    </source>
</evidence>
<evidence type="ECO:0000313" key="1">
    <source>
        <dbReference type="EMBL" id="MBB5336164.1"/>
    </source>
</evidence>
<accession>A0A840UTL7</accession>
<comment type="caution">
    <text evidence="1">The sequence shown here is derived from an EMBL/GenBank/DDBJ whole genome shotgun (WGS) entry which is preliminary data.</text>
</comment>